<evidence type="ECO:0000256" key="6">
    <source>
        <dbReference type="ARBA" id="ARBA00022840"/>
    </source>
</evidence>
<dbReference type="InterPro" id="IPR001245">
    <property type="entry name" value="Ser-Thr/Tyr_kinase_cat_dom"/>
</dbReference>
<evidence type="ECO:0000256" key="7">
    <source>
        <dbReference type="ARBA" id="ARBA00022999"/>
    </source>
</evidence>
<keyword evidence="6 12" id="KW-0067">ATP-binding</keyword>
<dbReference type="InterPro" id="IPR000719">
    <property type="entry name" value="Prot_kinase_dom"/>
</dbReference>
<evidence type="ECO:0000256" key="1">
    <source>
        <dbReference type="ARBA" id="ARBA00022443"/>
    </source>
</evidence>
<keyword evidence="4 12" id="KW-0547">Nucleotide-binding</keyword>
<keyword evidence="1 11" id="KW-0728">SH3 domain</keyword>
<dbReference type="PRINTS" id="PR00109">
    <property type="entry name" value="TYRKINASE"/>
</dbReference>
<comment type="similarity">
    <text evidence="13">Belongs to the protein kinase superfamily. Tyr protein kinase family.</text>
</comment>
<comment type="caution">
    <text evidence="17">The sequence shown here is derived from an EMBL/GenBank/DDBJ whole genome shotgun (WGS) entry which is preliminary data.</text>
</comment>
<feature type="domain" description="SH2" evidence="14">
    <location>
        <begin position="263"/>
        <end position="360"/>
    </location>
</feature>
<dbReference type="InterPro" id="IPR011009">
    <property type="entry name" value="Kinase-like_dom_sf"/>
</dbReference>
<dbReference type="CDD" id="cd11845">
    <property type="entry name" value="SH3_Src_like"/>
    <property type="match status" value="1"/>
</dbReference>
<dbReference type="SMART" id="SM00326">
    <property type="entry name" value="SH3"/>
    <property type="match status" value="1"/>
</dbReference>
<dbReference type="InterPro" id="IPR036028">
    <property type="entry name" value="SH3-like_dom_sf"/>
</dbReference>
<dbReference type="SMART" id="SM00252">
    <property type="entry name" value="SH2"/>
    <property type="match status" value="1"/>
</dbReference>
<reference evidence="17" key="1">
    <citation type="journal article" date="2021" name="Genome Biol. Evol.">
        <title>A High-Quality Reference Genome for a Parasitic Bivalve with Doubly Uniparental Inheritance (Bivalvia: Unionida).</title>
        <authorList>
            <person name="Smith C.H."/>
        </authorList>
    </citation>
    <scope>NUCLEOTIDE SEQUENCE</scope>
    <source>
        <strain evidence="17">CHS0354</strain>
    </source>
</reference>
<dbReference type="GO" id="GO:0004715">
    <property type="term" value="F:non-membrane spanning protein tyrosine kinase activity"/>
    <property type="evidence" value="ECO:0007669"/>
    <property type="project" value="UniProtKB-EC"/>
</dbReference>
<dbReference type="InterPro" id="IPR050198">
    <property type="entry name" value="Non-receptor_tyrosine_kinases"/>
</dbReference>
<evidence type="ECO:0000256" key="11">
    <source>
        <dbReference type="PROSITE-ProRule" id="PRU00192"/>
    </source>
</evidence>
<evidence type="ECO:0000256" key="10">
    <source>
        <dbReference type="PROSITE-ProRule" id="PRU00191"/>
    </source>
</evidence>
<organism evidence="17 18">
    <name type="scientific">Potamilus streckersoni</name>
    <dbReference type="NCBI Taxonomy" id="2493646"/>
    <lineage>
        <taxon>Eukaryota</taxon>
        <taxon>Metazoa</taxon>
        <taxon>Spiralia</taxon>
        <taxon>Lophotrochozoa</taxon>
        <taxon>Mollusca</taxon>
        <taxon>Bivalvia</taxon>
        <taxon>Autobranchia</taxon>
        <taxon>Heteroconchia</taxon>
        <taxon>Palaeoheterodonta</taxon>
        <taxon>Unionida</taxon>
        <taxon>Unionoidea</taxon>
        <taxon>Unionidae</taxon>
        <taxon>Ambleminae</taxon>
        <taxon>Lampsilini</taxon>
        <taxon>Potamilus</taxon>
    </lineage>
</organism>
<dbReference type="GO" id="GO:0005524">
    <property type="term" value="F:ATP binding"/>
    <property type="evidence" value="ECO:0007669"/>
    <property type="project" value="UniProtKB-UniRule"/>
</dbReference>
<dbReference type="PROSITE" id="PS00107">
    <property type="entry name" value="PROTEIN_KINASE_ATP"/>
    <property type="match status" value="1"/>
</dbReference>
<keyword evidence="7 10" id="KW-0727">SH2 domain</keyword>
<evidence type="ECO:0000313" key="18">
    <source>
        <dbReference type="Proteomes" id="UP001195483"/>
    </source>
</evidence>
<keyword evidence="3 13" id="KW-0808">Transferase</keyword>
<proteinExistence type="inferred from homology"/>
<dbReference type="SMART" id="SM00219">
    <property type="entry name" value="TyrKc"/>
    <property type="match status" value="1"/>
</dbReference>
<evidence type="ECO:0000256" key="9">
    <source>
        <dbReference type="ARBA" id="ARBA00051245"/>
    </source>
</evidence>
<sequence>MSSKKRAVAALINEGYKFAGIRCVPHHQLGEVPSKTQAKSFSRSLDYTSPHSVEDQHSSVTQGTKPAVRVCKLNRKEIGLDQCPLLPHVLSKSLDVEFLLLRERSSCTALDDFCMVPWKPLHVTWEAASWKDRNSRGICEKKYAVTMGCIDSKSSHHVSTPPSASEVDGIRSPNGITIVVGDPSRPLPSTPLKKERLYYRALYDFDAINDDDLSFKKGDRLEVDEEASQNCDWWVATHTVTKRTGYIPSNYVAKDDNSPQAQDWWNNLDRKEADKQLLLPGNPTGTFLVREAGDKASFVLSVRDFDQKLSDACVKHYRIRRLDDGGYYISPKRTFRNMLDLIQHYQSSMDGLCCQLLVACPKVRPLVQFRELEVNRESVKLQKKLGSGCFGDVYAGKWRNTVDVAVKTLKPGQMTAEDFLREAELMHKLRHRKLVQLLAVCTKSEPIWIITELMVHGALLDYLRKDEGKLIKFKELCDMAAQIADGMAYLETENFVHRDLRAANILVGENNDVKVADFGLARLIQEEIYEAHENTKFPIKWTAPEAAFDRKFSIKSDIWSFGVLLYELVSFGRVPYPGMSGHEVLSKVEKGYRMLKPIGGPVTVPDAYYDTMLKCWNRVPDSRPTFAYLQDFFDNFFVAAEGEYQ</sequence>
<dbReference type="PANTHER" id="PTHR24418">
    <property type="entry name" value="TYROSINE-PROTEIN KINASE"/>
    <property type="match status" value="1"/>
</dbReference>
<dbReference type="Pfam" id="PF00017">
    <property type="entry name" value="SH2"/>
    <property type="match status" value="1"/>
</dbReference>
<dbReference type="Gene3D" id="3.30.200.20">
    <property type="entry name" value="Phosphorylase Kinase, domain 1"/>
    <property type="match status" value="1"/>
</dbReference>
<dbReference type="CDD" id="cd05034">
    <property type="entry name" value="PTKc_Src_like"/>
    <property type="match status" value="1"/>
</dbReference>
<dbReference type="InterPro" id="IPR020635">
    <property type="entry name" value="Tyr_kinase_cat_dom"/>
</dbReference>
<evidence type="ECO:0000259" key="16">
    <source>
        <dbReference type="PROSITE" id="PS50011"/>
    </source>
</evidence>
<dbReference type="PROSITE" id="PS50001">
    <property type="entry name" value="SH2"/>
    <property type="match status" value="1"/>
</dbReference>
<dbReference type="FunFam" id="3.30.200.20:FF:000053">
    <property type="entry name" value="Tyrosine-protein kinase"/>
    <property type="match status" value="1"/>
</dbReference>
<dbReference type="PRINTS" id="PR00401">
    <property type="entry name" value="SH2DOMAIN"/>
</dbReference>
<dbReference type="FunFam" id="1.10.510.10:FF:000399">
    <property type="entry name" value="Tyrosine-protein kinase"/>
    <property type="match status" value="1"/>
</dbReference>
<evidence type="ECO:0000256" key="2">
    <source>
        <dbReference type="ARBA" id="ARBA00022553"/>
    </source>
</evidence>
<keyword evidence="8 13" id="KW-0829">Tyrosine-protein kinase</keyword>
<dbReference type="Gene3D" id="3.30.505.10">
    <property type="entry name" value="SH2 domain"/>
    <property type="match status" value="1"/>
</dbReference>
<protein>
    <recommendedName>
        <fullName evidence="13">Tyrosine-protein kinase</fullName>
        <ecNumber evidence="13">2.7.10.2</ecNumber>
    </recommendedName>
</protein>
<dbReference type="PRINTS" id="PR00452">
    <property type="entry name" value="SH3DOMAIN"/>
</dbReference>
<dbReference type="InterPro" id="IPR001452">
    <property type="entry name" value="SH3_domain"/>
</dbReference>
<dbReference type="PROSITE" id="PS50002">
    <property type="entry name" value="SH3"/>
    <property type="match status" value="1"/>
</dbReference>
<evidence type="ECO:0000256" key="5">
    <source>
        <dbReference type="ARBA" id="ARBA00022777"/>
    </source>
</evidence>
<feature type="binding site" evidence="12">
    <location>
        <position position="407"/>
    </location>
    <ligand>
        <name>ATP</name>
        <dbReference type="ChEBI" id="CHEBI:30616"/>
    </ligand>
</feature>
<evidence type="ECO:0000256" key="13">
    <source>
        <dbReference type="RuleBase" id="RU362096"/>
    </source>
</evidence>
<feature type="domain" description="Protein kinase" evidence="16">
    <location>
        <begin position="379"/>
        <end position="637"/>
    </location>
</feature>
<dbReference type="PROSITE" id="PS00109">
    <property type="entry name" value="PROTEIN_KINASE_TYR"/>
    <property type="match status" value="1"/>
</dbReference>
<dbReference type="EC" id="2.7.10.2" evidence="13"/>
<evidence type="ECO:0000259" key="15">
    <source>
        <dbReference type="PROSITE" id="PS50002"/>
    </source>
</evidence>
<evidence type="ECO:0000256" key="12">
    <source>
        <dbReference type="PROSITE-ProRule" id="PRU10141"/>
    </source>
</evidence>
<evidence type="ECO:0000256" key="3">
    <source>
        <dbReference type="ARBA" id="ARBA00022679"/>
    </source>
</evidence>
<dbReference type="Gene3D" id="2.30.30.40">
    <property type="entry name" value="SH3 Domains"/>
    <property type="match status" value="1"/>
</dbReference>
<feature type="domain" description="SH3" evidence="15">
    <location>
        <begin position="194"/>
        <end position="257"/>
    </location>
</feature>
<accession>A0AAE0TKP3</accession>
<dbReference type="AlphaFoldDB" id="A0AAE0TKP3"/>
<evidence type="ECO:0000259" key="14">
    <source>
        <dbReference type="PROSITE" id="PS50001"/>
    </source>
</evidence>
<dbReference type="SUPFAM" id="SSF56112">
    <property type="entry name" value="Protein kinase-like (PK-like)"/>
    <property type="match status" value="1"/>
</dbReference>
<evidence type="ECO:0000256" key="4">
    <source>
        <dbReference type="ARBA" id="ARBA00022741"/>
    </source>
</evidence>
<keyword evidence="2" id="KW-0597">Phosphoprotein</keyword>
<dbReference type="PROSITE" id="PS50011">
    <property type="entry name" value="PROTEIN_KINASE_DOM"/>
    <property type="match status" value="1"/>
</dbReference>
<dbReference type="Gene3D" id="1.10.510.10">
    <property type="entry name" value="Transferase(Phosphotransferase) domain 1"/>
    <property type="match status" value="1"/>
</dbReference>
<gene>
    <name evidence="17" type="ORF">CHS0354_037314</name>
</gene>
<dbReference type="Pfam" id="PF00018">
    <property type="entry name" value="SH3_1"/>
    <property type="match status" value="1"/>
</dbReference>
<keyword evidence="5 13" id="KW-0418">Kinase</keyword>
<reference evidence="17" key="3">
    <citation type="submission" date="2023-05" db="EMBL/GenBank/DDBJ databases">
        <authorList>
            <person name="Smith C.H."/>
        </authorList>
    </citation>
    <scope>NUCLEOTIDE SEQUENCE</scope>
    <source>
        <strain evidence="17">CHS0354</strain>
        <tissue evidence="17">Mantle</tissue>
    </source>
</reference>
<dbReference type="InterPro" id="IPR036860">
    <property type="entry name" value="SH2_dom_sf"/>
</dbReference>
<comment type="catalytic activity">
    <reaction evidence="9 13">
        <text>L-tyrosyl-[protein] + ATP = O-phospho-L-tyrosyl-[protein] + ADP + H(+)</text>
        <dbReference type="Rhea" id="RHEA:10596"/>
        <dbReference type="Rhea" id="RHEA-COMP:10136"/>
        <dbReference type="Rhea" id="RHEA-COMP:20101"/>
        <dbReference type="ChEBI" id="CHEBI:15378"/>
        <dbReference type="ChEBI" id="CHEBI:30616"/>
        <dbReference type="ChEBI" id="CHEBI:46858"/>
        <dbReference type="ChEBI" id="CHEBI:61978"/>
        <dbReference type="ChEBI" id="CHEBI:456216"/>
        <dbReference type="EC" id="2.7.10.2"/>
    </reaction>
</comment>
<evidence type="ECO:0000313" key="17">
    <source>
        <dbReference type="EMBL" id="KAK3611734.1"/>
    </source>
</evidence>
<name>A0AAE0TKP3_9BIVA</name>
<dbReference type="Pfam" id="PF07714">
    <property type="entry name" value="PK_Tyr_Ser-Thr"/>
    <property type="match status" value="1"/>
</dbReference>
<keyword evidence="18" id="KW-1185">Reference proteome</keyword>
<dbReference type="EMBL" id="JAEAOA010002177">
    <property type="protein sequence ID" value="KAK3611734.1"/>
    <property type="molecule type" value="Genomic_DNA"/>
</dbReference>
<dbReference type="InterPro" id="IPR000980">
    <property type="entry name" value="SH2"/>
</dbReference>
<evidence type="ECO:0000256" key="8">
    <source>
        <dbReference type="ARBA" id="ARBA00023137"/>
    </source>
</evidence>
<dbReference type="InterPro" id="IPR008266">
    <property type="entry name" value="Tyr_kinase_AS"/>
</dbReference>
<dbReference type="InterPro" id="IPR017441">
    <property type="entry name" value="Protein_kinase_ATP_BS"/>
</dbReference>
<dbReference type="SUPFAM" id="SSF55550">
    <property type="entry name" value="SH2 domain"/>
    <property type="match status" value="1"/>
</dbReference>
<reference evidence="17" key="2">
    <citation type="journal article" date="2021" name="Genome Biol. Evol.">
        <title>Developing a high-quality reference genome for a parasitic bivalve with doubly uniparental inheritance (Bivalvia: Unionida).</title>
        <authorList>
            <person name="Smith C.H."/>
        </authorList>
    </citation>
    <scope>NUCLEOTIDE SEQUENCE</scope>
    <source>
        <strain evidence="17">CHS0354</strain>
        <tissue evidence="17">Mantle</tissue>
    </source>
</reference>
<dbReference type="Proteomes" id="UP001195483">
    <property type="component" value="Unassembled WGS sequence"/>
</dbReference>
<dbReference type="SUPFAM" id="SSF50044">
    <property type="entry name" value="SH3-domain"/>
    <property type="match status" value="1"/>
</dbReference>